<dbReference type="AlphaFoldDB" id="A0A1M6XX15"/>
<evidence type="ECO:0000313" key="2">
    <source>
        <dbReference type="Proteomes" id="UP000184364"/>
    </source>
</evidence>
<dbReference type="Proteomes" id="UP000184364">
    <property type="component" value="Unassembled WGS sequence"/>
</dbReference>
<organism evidence="1 2">
    <name type="scientific">Chryseobacterium polytrichastri</name>
    <dbReference type="NCBI Taxonomy" id="1302687"/>
    <lineage>
        <taxon>Bacteria</taxon>
        <taxon>Pseudomonadati</taxon>
        <taxon>Bacteroidota</taxon>
        <taxon>Flavobacteriia</taxon>
        <taxon>Flavobacteriales</taxon>
        <taxon>Weeksellaceae</taxon>
        <taxon>Chryseobacterium group</taxon>
        <taxon>Chryseobacterium</taxon>
    </lineage>
</organism>
<dbReference type="EMBL" id="FRAV01000012">
    <property type="protein sequence ID" value="SHL10562.1"/>
    <property type="molecule type" value="Genomic_DNA"/>
</dbReference>
<protein>
    <submittedName>
        <fullName evidence="1">Uncharacterized protein</fullName>
    </submittedName>
</protein>
<gene>
    <name evidence="1" type="ORF">SAMN05444267_101217</name>
</gene>
<reference evidence="2" key="1">
    <citation type="submission" date="2016-11" db="EMBL/GenBank/DDBJ databases">
        <authorList>
            <person name="Varghese N."/>
            <person name="Submissions S."/>
        </authorList>
    </citation>
    <scope>NUCLEOTIDE SEQUENCE [LARGE SCALE GENOMIC DNA]</scope>
    <source>
        <strain evidence="2">DSM 26899</strain>
    </source>
</reference>
<keyword evidence="2" id="KW-1185">Reference proteome</keyword>
<name>A0A1M6XX15_9FLAO</name>
<evidence type="ECO:0000313" key="1">
    <source>
        <dbReference type="EMBL" id="SHL10562.1"/>
    </source>
</evidence>
<proteinExistence type="predicted"/>
<accession>A0A1M6XX15</accession>
<sequence length="43" mass="4603">MKASPPLSLTVDNIVNSISVVRLSGGEASIINYVYILPDDNKV</sequence>